<evidence type="ECO:0000256" key="2">
    <source>
        <dbReference type="SAM" id="Phobius"/>
    </source>
</evidence>
<dbReference type="PANTHER" id="PTHR37422:SF13">
    <property type="entry name" value="LIPOPOLYSACCHARIDE BIOSYNTHESIS PROTEIN PA4999-RELATED"/>
    <property type="match status" value="1"/>
</dbReference>
<accession>A0ABR7D4T1</accession>
<name>A0ABR7D4T1_9BACT</name>
<dbReference type="Gene3D" id="1.25.40.10">
    <property type="entry name" value="Tetratricopeptide repeat domain"/>
    <property type="match status" value="1"/>
</dbReference>
<comment type="caution">
    <text evidence="3">The sequence shown here is derived from an EMBL/GenBank/DDBJ whole genome shotgun (WGS) entry which is preliminary data.</text>
</comment>
<feature type="transmembrane region" description="Helical" evidence="2">
    <location>
        <begin position="204"/>
        <end position="225"/>
    </location>
</feature>
<feature type="transmembrane region" description="Helical" evidence="2">
    <location>
        <begin position="94"/>
        <end position="113"/>
    </location>
</feature>
<evidence type="ECO:0000313" key="3">
    <source>
        <dbReference type="EMBL" id="MBC5622933.1"/>
    </source>
</evidence>
<keyword evidence="1" id="KW-0802">TPR repeat</keyword>
<organism evidence="3 4">
    <name type="scientific">Butyricimonas hominis</name>
    <dbReference type="NCBI Taxonomy" id="2763032"/>
    <lineage>
        <taxon>Bacteria</taxon>
        <taxon>Pseudomonadati</taxon>
        <taxon>Bacteroidota</taxon>
        <taxon>Bacteroidia</taxon>
        <taxon>Bacteroidales</taxon>
        <taxon>Odoribacteraceae</taxon>
        <taxon>Butyricimonas</taxon>
    </lineage>
</organism>
<feature type="transmembrane region" description="Helical" evidence="2">
    <location>
        <begin position="125"/>
        <end position="145"/>
    </location>
</feature>
<feature type="transmembrane region" description="Helical" evidence="2">
    <location>
        <begin position="165"/>
        <end position="184"/>
    </location>
</feature>
<feature type="transmembrane region" description="Helical" evidence="2">
    <location>
        <begin position="265"/>
        <end position="285"/>
    </location>
</feature>
<evidence type="ECO:0008006" key="5">
    <source>
        <dbReference type="Google" id="ProtNLM"/>
    </source>
</evidence>
<protein>
    <recommendedName>
        <fullName evidence="5">O-antigen ligase</fullName>
    </recommendedName>
</protein>
<dbReference type="Proteomes" id="UP000646484">
    <property type="component" value="Unassembled WGS sequence"/>
</dbReference>
<dbReference type="EMBL" id="JACOOH010000008">
    <property type="protein sequence ID" value="MBC5622933.1"/>
    <property type="molecule type" value="Genomic_DNA"/>
</dbReference>
<sequence>MTQWINNTVNFLSFMGFLLLIATMLVIDSESMNGIVVAKRFWFYTFMCITGVISIILAFYRKSTTRVDEIKTIIIGILTVVIIGISRNSNQEMMNAEVFLLIVISYFFFDIYFSYNKKSIKTFQFVLIALALFEVIWGYCQLYAYIPEMQTKFQLSGSFDTRYAYAVYLASITPIALYWTITLYQRLSAKFSTPSYTEQAKPEIIDEIMLFVLSALSLLGILSIMPFTGEAIAWLTAACGCCVVLYFKFNMHAFIKRLQTQKQRITLLISVLLISTGIVGGYYKFRKDPVDENLLAWKISMNVLTENPLFGIGIGNFQKAYGDAQSYYFEHGNRTERELALANTPCYPVSDLVRITAETGLLGLLLILGFVATILIKSIRSLKRYPEKLATLGALISLSMAGLMSSPIRSLPLAIILMLLLALCAPREARQEKAGLSFKVIYLALAGLVFFTAFPEMRKYNSYRAWAEGKLYYNMKIYATAVNIYAPLAKNLRHPGFLIEYGQALSQTDRYEDSIAVLREVLQSVSAPVIYNIIGKNYQAMGEYKLAEQNFRKAHYMTPSLVYPNYLLANLYHEMGLHDKTLQCARQVITQKPKKESKETQEMKAQMESLIKSIH</sequence>
<dbReference type="InterPro" id="IPR011990">
    <property type="entry name" value="TPR-like_helical_dom_sf"/>
</dbReference>
<keyword evidence="2" id="KW-1133">Transmembrane helix</keyword>
<feature type="transmembrane region" description="Helical" evidence="2">
    <location>
        <begin position="359"/>
        <end position="376"/>
    </location>
</feature>
<keyword evidence="4" id="KW-1185">Reference proteome</keyword>
<feature type="transmembrane region" description="Helical" evidence="2">
    <location>
        <begin position="9"/>
        <end position="29"/>
    </location>
</feature>
<feature type="transmembrane region" description="Helical" evidence="2">
    <location>
        <begin position="231"/>
        <end position="249"/>
    </location>
</feature>
<gene>
    <name evidence="3" type="ORF">H8S64_17715</name>
</gene>
<dbReference type="SMART" id="SM00028">
    <property type="entry name" value="TPR"/>
    <property type="match status" value="2"/>
</dbReference>
<keyword evidence="2" id="KW-0472">Membrane</keyword>
<feature type="transmembrane region" description="Helical" evidence="2">
    <location>
        <begin position="72"/>
        <end position="88"/>
    </location>
</feature>
<dbReference type="PROSITE" id="PS50005">
    <property type="entry name" value="TPR"/>
    <property type="match status" value="1"/>
</dbReference>
<evidence type="ECO:0000313" key="4">
    <source>
        <dbReference type="Proteomes" id="UP000646484"/>
    </source>
</evidence>
<feature type="transmembrane region" description="Helical" evidence="2">
    <location>
        <begin position="436"/>
        <end position="454"/>
    </location>
</feature>
<reference evidence="3 4" key="1">
    <citation type="submission" date="2020-08" db="EMBL/GenBank/DDBJ databases">
        <title>Genome public.</title>
        <authorList>
            <person name="Liu C."/>
            <person name="Sun Q."/>
        </authorList>
    </citation>
    <scope>NUCLEOTIDE SEQUENCE [LARGE SCALE GENOMIC DNA]</scope>
    <source>
        <strain evidence="3 4">NSJ-56</strain>
    </source>
</reference>
<feature type="transmembrane region" description="Helical" evidence="2">
    <location>
        <begin position="388"/>
        <end position="405"/>
    </location>
</feature>
<keyword evidence="2" id="KW-0812">Transmembrane</keyword>
<evidence type="ECO:0000256" key="1">
    <source>
        <dbReference type="PROSITE-ProRule" id="PRU00339"/>
    </source>
</evidence>
<proteinExistence type="predicted"/>
<dbReference type="Pfam" id="PF13181">
    <property type="entry name" value="TPR_8"/>
    <property type="match status" value="1"/>
</dbReference>
<dbReference type="RefSeq" id="WP_186977836.1">
    <property type="nucleotide sequence ID" value="NZ_JACOOH010000008.1"/>
</dbReference>
<dbReference type="PANTHER" id="PTHR37422">
    <property type="entry name" value="TEICHURONIC ACID BIOSYNTHESIS PROTEIN TUAE"/>
    <property type="match status" value="1"/>
</dbReference>
<dbReference type="SUPFAM" id="SSF48452">
    <property type="entry name" value="TPR-like"/>
    <property type="match status" value="1"/>
</dbReference>
<feature type="repeat" description="TPR" evidence="1">
    <location>
        <begin position="528"/>
        <end position="561"/>
    </location>
</feature>
<dbReference type="InterPro" id="IPR051533">
    <property type="entry name" value="WaaL-like"/>
</dbReference>
<feature type="transmembrane region" description="Helical" evidence="2">
    <location>
        <begin position="41"/>
        <end position="60"/>
    </location>
</feature>
<dbReference type="InterPro" id="IPR019734">
    <property type="entry name" value="TPR_rpt"/>
</dbReference>